<evidence type="ECO:0000313" key="2">
    <source>
        <dbReference type="Proteomes" id="UP000499080"/>
    </source>
</evidence>
<proteinExistence type="predicted"/>
<keyword evidence="2" id="KW-1185">Reference proteome</keyword>
<dbReference type="AlphaFoldDB" id="A0A4Y2R6X6"/>
<comment type="caution">
    <text evidence="1">The sequence shown here is derived from an EMBL/GenBank/DDBJ whole genome shotgun (WGS) entry which is preliminary data.</text>
</comment>
<dbReference type="Proteomes" id="UP000499080">
    <property type="component" value="Unassembled WGS sequence"/>
</dbReference>
<gene>
    <name evidence="1" type="ORF">AVEN_202858_1</name>
</gene>
<accession>A0A4Y2R6X6</accession>
<organism evidence="1 2">
    <name type="scientific">Araneus ventricosus</name>
    <name type="common">Orbweaver spider</name>
    <name type="synonym">Epeira ventricosa</name>
    <dbReference type="NCBI Taxonomy" id="182803"/>
    <lineage>
        <taxon>Eukaryota</taxon>
        <taxon>Metazoa</taxon>
        <taxon>Ecdysozoa</taxon>
        <taxon>Arthropoda</taxon>
        <taxon>Chelicerata</taxon>
        <taxon>Arachnida</taxon>
        <taxon>Araneae</taxon>
        <taxon>Araneomorphae</taxon>
        <taxon>Entelegynae</taxon>
        <taxon>Araneoidea</taxon>
        <taxon>Araneidae</taxon>
        <taxon>Araneus</taxon>
    </lineage>
</organism>
<sequence length="97" mass="10320">MSCGLVSKNSVCSRTMGAPGSEGNLTKRSNLHDSVCSRTMGAPGLEGNLTKLWNPHDSVCSRAMEHSCIVPTMQANGGSIMIWNCCNCSGISNIMRQ</sequence>
<evidence type="ECO:0000313" key="1">
    <source>
        <dbReference type="EMBL" id="GBN70545.1"/>
    </source>
</evidence>
<reference evidence="1 2" key="1">
    <citation type="journal article" date="2019" name="Sci. Rep.">
        <title>Orb-weaving spider Araneus ventricosus genome elucidates the spidroin gene catalogue.</title>
        <authorList>
            <person name="Kono N."/>
            <person name="Nakamura H."/>
            <person name="Ohtoshi R."/>
            <person name="Moran D.A.P."/>
            <person name="Shinohara A."/>
            <person name="Yoshida Y."/>
            <person name="Fujiwara M."/>
            <person name="Mori M."/>
            <person name="Tomita M."/>
            <person name="Arakawa K."/>
        </authorList>
    </citation>
    <scope>NUCLEOTIDE SEQUENCE [LARGE SCALE GENOMIC DNA]</scope>
</reference>
<name>A0A4Y2R6X6_ARAVE</name>
<protein>
    <submittedName>
        <fullName evidence="1">Uncharacterized protein</fullName>
    </submittedName>
</protein>
<dbReference type="EMBL" id="BGPR01015772">
    <property type="protein sequence ID" value="GBN70545.1"/>
    <property type="molecule type" value="Genomic_DNA"/>
</dbReference>